<evidence type="ECO:0008006" key="3">
    <source>
        <dbReference type="Google" id="ProtNLM"/>
    </source>
</evidence>
<gene>
    <name evidence="1" type="ORF">A2V80_03125</name>
</gene>
<dbReference type="Proteomes" id="UP000179013">
    <property type="component" value="Unassembled WGS sequence"/>
</dbReference>
<accession>A0A1F7X9T3</accession>
<evidence type="ECO:0000313" key="1">
    <source>
        <dbReference type="EMBL" id="OGM11713.1"/>
    </source>
</evidence>
<reference evidence="1 2" key="1">
    <citation type="journal article" date="2016" name="Nat. Commun.">
        <title>Thousands of microbial genomes shed light on interconnected biogeochemical processes in an aquifer system.</title>
        <authorList>
            <person name="Anantharaman K."/>
            <person name="Brown C.T."/>
            <person name="Hug L.A."/>
            <person name="Sharon I."/>
            <person name="Castelle C.J."/>
            <person name="Probst A.J."/>
            <person name="Thomas B.C."/>
            <person name="Singh A."/>
            <person name="Wilkins M.J."/>
            <person name="Karaoz U."/>
            <person name="Brodie E.L."/>
            <person name="Williams K.H."/>
            <person name="Hubbard S.S."/>
            <person name="Banfield J.F."/>
        </authorList>
    </citation>
    <scope>NUCLEOTIDE SEQUENCE [LARGE SCALE GENOMIC DNA]</scope>
</reference>
<evidence type="ECO:0000313" key="2">
    <source>
        <dbReference type="Proteomes" id="UP000179013"/>
    </source>
</evidence>
<protein>
    <recommendedName>
        <fullName evidence="3">FCP1 homology domain-containing protein</fullName>
    </recommendedName>
</protein>
<sequence length="134" mass="15525">MNIYLDIDGVILANDKQPALHAKEFLKYVTDNYPTYWLTTHCKGDSGPTIDFLSLFLDQETTGIARKIKPTNWLTSKTEAIDFSSPFLWFDDYLFDFEKEDLIKHGALKNWVIVDLSANPNQLRDLINNYPFKS</sequence>
<organism evidence="1 2">
    <name type="scientific">Candidatus Woesebacteria bacterium RBG_16_39_8b</name>
    <dbReference type="NCBI Taxonomy" id="1802482"/>
    <lineage>
        <taxon>Bacteria</taxon>
        <taxon>Candidatus Woeseibacteriota</taxon>
    </lineage>
</organism>
<name>A0A1F7X9T3_9BACT</name>
<dbReference type="AlphaFoldDB" id="A0A1F7X9T3"/>
<proteinExistence type="predicted"/>
<dbReference type="EMBL" id="MGFU01000054">
    <property type="protein sequence ID" value="OGM11713.1"/>
    <property type="molecule type" value="Genomic_DNA"/>
</dbReference>
<comment type="caution">
    <text evidence="1">The sequence shown here is derived from an EMBL/GenBank/DDBJ whole genome shotgun (WGS) entry which is preliminary data.</text>
</comment>